<accession>A0AAD7A7J6</accession>
<organism evidence="1 2">
    <name type="scientific">Mycena albidolilacea</name>
    <dbReference type="NCBI Taxonomy" id="1033008"/>
    <lineage>
        <taxon>Eukaryota</taxon>
        <taxon>Fungi</taxon>
        <taxon>Dikarya</taxon>
        <taxon>Basidiomycota</taxon>
        <taxon>Agaricomycotina</taxon>
        <taxon>Agaricomycetes</taxon>
        <taxon>Agaricomycetidae</taxon>
        <taxon>Agaricales</taxon>
        <taxon>Marasmiineae</taxon>
        <taxon>Mycenaceae</taxon>
        <taxon>Mycena</taxon>
    </lineage>
</organism>
<protein>
    <submittedName>
        <fullName evidence="1">Uncharacterized protein</fullName>
    </submittedName>
</protein>
<evidence type="ECO:0000313" key="1">
    <source>
        <dbReference type="EMBL" id="KAJ7351362.1"/>
    </source>
</evidence>
<dbReference type="Proteomes" id="UP001218218">
    <property type="component" value="Unassembled WGS sequence"/>
</dbReference>
<evidence type="ECO:0000313" key="2">
    <source>
        <dbReference type="Proteomes" id="UP001218218"/>
    </source>
</evidence>
<reference evidence="1" key="1">
    <citation type="submission" date="2023-03" db="EMBL/GenBank/DDBJ databases">
        <title>Massive genome expansion in bonnet fungi (Mycena s.s.) driven by repeated elements and novel gene families across ecological guilds.</title>
        <authorList>
            <consortium name="Lawrence Berkeley National Laboratory"/>
            <person name="Harder C.B."/>
            <person name="Miyauchi S."/>
            <person name="Viragh M."/>
            <person name="Kuo A."/>
            <person name="Thoen E."/>
            <person name="Andreopoulos B."/>
            <person name="Lu D."/>
            <person name="Skrede I."/>
            <person name="Drula E."/>
            <person name="Henrissat B."/>
            <person name="Morin E."/>
            <person name="Kohler A."/>
            <person name="Barry K."/>
            <person name="LaButti K."/>
            <person name="Morin E."/>
            <person name="Salamov A."/>
            <person name="Lipzen A."/>
            <person name="Mereny Z."/>
            <person name="Hegedus B."/>
            <person name="Baldrian P."/>
            <person name="Stursova M."/>
            <person name="Weitz H."/>
            <person name="Taylor A."/>
            <person name="Grigoriev I.V."/>
            <person name="Nagy L.G."/>
            <person name="Martin F."/>
            <person name="Kauserud H."/>
        </authorList>
    </citation>
    <scope>NUCLEOTIDE SEQUENCE</scope>
    <source>
        <strain evidence="1">CBHHK002</strain>
    </source>
</reference>
<gene>
    <name evidence="1" type="ORF">DFH08DRAFT_992784</name>
</gene>
<sequence>MPRRLRCAIRQARLPHLRRGCHATPALCWRHSHQDVPIDLPPLPPHTTTHPILLATCRREHLRQRGSQTCVKHSSETAVYPRARPVPCAPLALVVLLRTLSSAVPPPSAYPHIIEPVARSVKRERLTTTNRFIFHASAFAPHDSDGDQWRRPQLEHEPAGLISVLLAISRALSVCMRGRFAFVLPSFTEPRLIAFLSIHQLTLNLSIPFLSVPFAQAITTVTRSNRSTPSKSSWATQGQCMLAYIHLILEFMSQPGIVNEGHHIVDGLPPGSDRIIFDTHPYFAFDGAPNGSPIATSTDPFEAGGIWPPKRRLLSITRREQMERASVKQFALVPMDKTRDCFLMKKVRLFSIPLMDDDVQIGPALDGGIPSPLWSYQFGLQTGFMPTDPRHSVGICAALGVVKDPFDDVFSAGEAPATPLPTHIAAASIACLTFMTPVAGCTYPDTWKAIGSPLPAGVHGDAVSLVWTMHTWVRSVSRTFISCTFHYGLDGPSYLSLCRLLFPPYSTSVSLLSSISVSSSIHT</sequence>
<dbReference type="AlphaFoldDB" id="A0AAD7A7J6"/>
<comment type="caution">
    <text evidence="1">The sequence shown here is derived from an EMBL/GenBank/DDBJ whole genome shotgun (WGS) entry which is preliminary data.</text>
</comment>
<dbReference type="EMBL" id="JARIHO010000013">
    <property type="protein sequence ID" value="KAJ7351362.1"/>
    <property type="molecule type" value="Genomic_DNA"/>
</dbReference>
<proteinExistence type="predicted"/>
<name>A0AAD7A7J6_9AGAR</name>
<keyword evidence="2" id="KW-1185">Reference proteome</keyword>